<dbReference type="EMBL" id="DYUB01000045">
    <property type="protein sequence ID" value="HJG95699.1"/>
    <property type="molecule type" value="Genomic_DNA"/>
</dbReference>
<evidence type="ECO:0000313" key="4">
    <source>
        <dbReference type="EMBL" id="HJG95699.1"/>
    </source>
</evidence>
<name>A0A921MZS2_9FIRM</name>
<evidence type="ECO:0000313" key="5">
    <source>
        <dbReference type="Proteomes" id="UP000776700"/>
    </source>
</evidence>
<dbReference type="InterPro" id="IPR031161">
    <property type="entry name" value="Peptidase_M60_dom"/>
</dbReference>
<dbReference type="SUPFAM" id="SSF49785">
    <property type="entry name" value="Galactose-binding domain-like"/>
    <property type="match status" value="5"/>
</dbReference>
<protein>
    <submittedName>
        <fullName evidence="4">NPCBM/NEW2 domain-containing protein</fullName>
    </submittedName>
</protein>
<evidence type="ECO:0000259" key="3">
    <source>
        <dbReference type="PROSITE" id="PS51723"/>
    </source>
</evidence>
<feature type="domain" description="Peptidase M60" evidence="3">
    <location>
        <begin position="312"/>
        <end position="632"/>
    </location>
</feature>
<gene>
    <name evidence="4" type="ORF">K8V90_01200</name>
</gene>
<dbReference type="Gene3D" id="3.40.390.80">
    <property type="entry name" value="Peptidase M60, enhancin-like domain 2"/>
    <property type="match status" value="1"/>
</dbReference>
<evidence type="ECO:0000256" key="2">
    <source>
        <dbReference type="SAM" id="SignalP"/>
    </source>
</evidence>
<dbReference type="Pfam" id="PF13402">
    <property type="entry name" value="Peptidase_M60"/>
    <property type="match status" value="1"/>
</dbReference>
<dbReference type="Gene3D" id="2.60.40.10">
    <property type="entry name" value="Immunoglobulins"/>
    <property type="match status" value="5"/>
</dbReference>
<dbReference type="Proteomes" id="UP000776700">
    <property type="component" value="Unassembled WGS sequence"/>
</dbReference>
<evidence type="ECO:0000256" key="1">
    <source>
        <dbReference type="ARBA" id="ARBA00023295"/>
    </source>
</evidence>
<keyword evidence="1" id="KW-0378">Hydrolase</keyword>
<dbReference type="Gene3D" id="2.60.120.260">
    <property type="entry name" value="Galactose-binding domain-like"/>
    <property type="match status" value="1"/>
</dbReference>
<sequence length="1845" mass="206570">MHRKKIAAITMAAIISNMSAGTIEVLANEISNQTISVESQTNEISNQTTSIESQTNKTAEKATITKFELQNSDKLNAYNEEFKIDNSNIKSITNNGGTYPNSPIDKAIDGNLSTHWETGNPNKENFTNEVVVTFKEITTLNRIVYAARQDVSKGKGFAQQVEIYASSSDNGDDFELVATGEYNGSTGDLVEIKFNSTEFKRLKFKFVKANQDWASASEFMFYKEDTLADKINTIFTTTGMDTVSEEFNTIEKLEELEKEVLNHPLYETLKDTIDEAKDIVSGKIQNIKTVVAEQQGDRVAHANNNLKIGFGTNNQPTGVVAMPGDTITVYVDAEEGKPLPKLFFSQQEGSWASWGNTVQLKAGKNVITVPKVTQNDGWYHHSVTPGGPVYIVNPYTSDQQGKAPTIRFASGVQTFPMFDENTNEEEFLQFLKEYKEKVDADAKANPNVNDREMIDVFELVTDRIVLTATATSAYEAYIKGDFKPSESVTMYNDHMDMLFKYQGLDGSSEKNDPKYIRENIRLAQPYGFMYAAGNHTGVQSPQLVGLLTTVGGWGIDHEIGHRMDIGVRTIGEVTNNMLPRKSAAYYNAKPGNEVPYESEIYKNVIATDNNVFSEGGYFEKLGAFWQLEMVYPEYWAKLNKIYREKNITVSNENDKLDKLAYYSSMALEVDLTEYFERHGFPVTDVTKEFASKYQKPSKKIWYANTSYLNYEGEGFTDNPNVFVKTSKSGENIKVTFGVDEKYKNDVMGYEVYRDGKLIAFTSTNSFTDTGVNYNDNVTYKVVPFDKKLNEGESVEVSSYKPTLSVQQSEVTLKLREEFNPKSIVKATNYKGEDITDTVKITENINVNEKGTYEIKYSVTDENIETTKTVKVNVVSDYDYLSDYTWVSTETDYGTPRKNSNIKGRVNGDIKTFKKGFGIHANGKIVYDLSDKDYDTFEALLGVDMGIESQNNSSITFKIVGDGKTLATTKVIKHADDMVYVNVPVEGVETLSIEVYDGGNGISSDHAVIANPKLSTNNSKPELTIGKNESIKIRDEFDLMSAVKATDAEDGDLTESVVVNSNGFNANKSGIYTIEYSVTDSDGNTTTASKQVVVYSDNVYLSDLNWKSATIGSGSVRKDRAVNSNKIKLLNEDKTVKTYNKGIGTHSYSEIVYDSTGYEVFDSWVGVDRNINANELSSVVFKVYVDGELKAQSDVMRYDTPKQHLVVDVRDSKQVKLVVEVADNGNSWDHANWADAKFLITNTKPTMNVEELTVLKLRDEFDKLSTLEANDIEDGDITSKVEISGDVNTNKTGTYNLTYTITDSSDNTVTKERKVIVYSESEYLSDLNWESASAGWKTVRKDNSISDNKLKLLNEDKTVQTYNKGIGTHSHSEIVYNSNGYDVFDTWVGVDQAASGQVSSVIFKVYVDGELKAQTDVMRANTPKQRLTVDISNSSKVKLVVEQAQNGTDWDHANWADAKFLKFNSVPQLNIPSSISTKVGEKIDLNQEFSAIDAEDGDITSSVEVSGNVNFYKPGKYDITYKVIDSDGNEVVKTRNVAVVDMQDSKYLSDFDWKSETHSYAAPKKDVATSGNALRLTDENDEVVTFDKGIGAHSKSTIVYDLSDKDYAYFTSYIGVDRQMYNSVGSVSFEVYVDGVKKYDSGLMNSKDPMKYLEVDINGAKELKLVVTDGGNGNGSDHATWADAKLHFANSERESIESEARKELRKLLEYAETITEDMIGATTHVEQRWSNFISAKDTAKKCVEDFNKTDEEITNSIYELNYYISELYIESETKIELRELLEYADTINKDMMGATNHAEAKWSNFVYARDLAKQYLEDGSKTDEDFESCIFMINYYMSELELKSEL</sequence>
<dbReference type="Gene3D" id="1.10.390.30">
    <property type="entry name" value="Peptidase M60, enhancin-like domain 3"/>
    <property type="match status" value="1"/>
</dbReference>
<proteinExistence type="predicted"/>
<feature type="signal peptide" evidence="2">
    <location>
        <begin position="1"/>
        <end position="20"/>
    </location>
</feature>
<dbReference type="GO" id="GO:0016798">
    <property type="term" value="F:hydrolase activity, acting on glycosyl bonds"/>
    <property type="evidence" value="ECO:0007669"/>
    <property type="project" value="UniProtKB-KW"/>
</dbReference>
<dbReference type="SMART" id="SM00776">
    <property type="entry name" value="NPCBM"/>
    <property type="match status" value="4"/>
</dbReference>
<dbReference type="InterPro" id="IPR032179">
    <property type="entry name" value="Cry22Aa_Ig-like"/>
</dbReference>
<dbReference type="Pfam" id="PF16403">
    <property type="entry name" value="Bact_surface_Ig-like"/>
    <property type="match status" value="4"/>
</dbReference>
<accession>A0A921MZS2</accession>
<reference evidence="4" key="1">
    <citation type="journal article" date="2021" name="PeerJ">
        <title>Extensive microbial diversity within the chicken gut microbiome revealed by metagenomics and culture.</title>
        <authorList>
            <person name="Gilroy R."/>
            <person name="Ravi A."/>
            <person name="Getino M."/>
            <person name="Pursley I."/>
            <person name="Horton D.L."/>
            <person name="Alikhan N.F."/>
            <person name="Baker D."/>
            <person name="Gharbi K."/>
            <person name="Hall N."/>
            <person name="Watson M."/>
            <person name="Adriaenssens E.M."/>
            <person name="Foster-Nyarko E."/>
            <person name="Jarju S."/>
            <person name="Secka A."/>
            <person name="Antonio M."/>
            <person name="Oren A."/>
            <person name="Chaudhuri R.R."/>
            <person name="La Ragione R."/>
            <person name="Hildebrand F."/>
            <person name="Pallen M.J."/>
        </authorList>
    </citation>
    <scope>NUCLEOTIDE SEQUENCE</scope>
    <source>
        <strain evidence="4">1277</strain>
    </source>
</reference>
<dbReference type="Gene3D" id="2.60.120.1250">
    <property type="entry name" value="Peptidase M60, enhancin-like domain 1"/>
    <property type="match status" value="1"/>
</dbReference>
<dbReference type="Gene3D" id="2.60.120.1060">
    <property type="entry name" value="NPCBM/NEW2 domain"/>
    <property type="match status" value="4"/>
</dbReference>
<dbReference type="SMART" id="SM01276">
    <property type="entry name" value="M60-like"/>
    <property type="match status" value="1"/>
</dbReference>
<keyword evidence="2" id="KW-0732">Signal</keyword>
<keyword evidence="1" id="KW-0326">Glycosidase</keyword>
<dbReference type="PROSITE" id="PS51723">
    <property type="entry name" value="PEPTIDASE_M60"/>
    <property type="match status" value="1"/>
</dbReference>
<comment type="caution">
    <text evidence="4">The sequence shown here is derived from an EMBL/GenBank/DDBJ whole genome shotgun (WGS) entry which is preliminary data.</text>
</comment>
<dbReference type="InterPro" id="IPR008979">
    <property type="entry name" value="Galactose-bd-like_sf"/>
</dbReference>
<organism evidence="4 5">
    <name type="scientific">Romboutsia timonensis</name>
    <dbReference type="NCBI Taxonomy" id="1776391"/>
    <lineage>
        <taxon>Bacteria</taxon>
        <taxon>Bacillati</taxon>
        <taxon>Bacillota</taxon>
        <taxon>Clostridia</taxon>
        <taxon>Peptostreptococcales</taxon>
        <taxon>Peptostreptococcaceae</taxon>
        <taxon>Romboutsia</taxon>
    </lineage>
</organism>
<feature type="chain" id="PRO_5039541107" evidence="2">
    <location>
        <begin position="21"/>
        <end position="1845"/>
    </location>
</feature>
<reference evidence="4" key="2">
    <citation type="submission" date="2021-09" db="EMBL/GenBank/DDBJ databases">
        <authorList>
            <person name="Gilroy R."/>
        </authorList>
    </citation>
    <scope>NUCLEOTIDE SEQUENCE</scope>
    <source>
        <strain evidence="4">1277</strain>
    </source>
</reference>
<dbReference type="InterPro" id="IPR042279">
    <property type="entry name" value="Pep_M60_3"/>
</dbReference>
<dbReference type="Pfam" id="PF08305">
    <property type="entry name" value="NPCBM"/>
    <property type="match status" value="4"/>
</dbReference>
<dbReference type="InterPro" id="IPR013783">
    <property type="entry name" value="Ig-like_fold"/>
</dbReference>
<dbReference type="Pfam" id="PF00754">
    <property type="entry name" value="F5_F8_type_C"/>
    <property type="match status" value="1"/>
</dbReference>
<dbReference type="InterPro" id="IPR013222">
    <property type="entry name" value="Glyco_hyd_98_carb-bd"/>
</dbReference>
<dbReference type="InterPro" id="IPR038637">
    <property type="entry name" value="NPCBM_sf"/>
</dbReference>
<dbReference type="InterPro" id="IPR000421">
    <property type="entry name" value="FA58C"/>
</dbReference>